<dbReference type="Proteomes" id="UP000076962">
    <property type="component" value="Unassembled WGS sequence"/>
</dbReference>
<name>A0A176S646_9GAMM</name>
<organism evidence="1 2">
    <name type="scientific">Candidatus Thiomargarita nelsonii</name>
    <dbReference type="NCBI Taxonomy" id="1003181"/>
    <lineage>
        <taxon>Bacteria</taxon>
        <taxon>Pseudomonadati</taxon>
        <taxon>Pseudomonadota</taxon>
        <taxon>Gammaproteobacteria</taxon>
        <taxon>Thiotrichales</taxon>
        <taxon>Thiotrichaceae</taxon>
        <taxon>Thiomargarita</taxon>
    </lineage>
</organism>
<proteinExistence type="predicted"/>
<keyword evidence="2" id="KW-1185">Reference proteome</keyword>
<sequence length="31" mass="3520">MTPFGVVAAIYLHEYAKQGWVTRTIRIAVNN</sequence>
<dbReference type="EMBL" id="LUTY01000299">
    <property type="protein sequence ID" value="OAD23553.1"/>
    <property type="molecule type" value="Genomic_DNA"/>
</dbReference>
<dbReference type="AlphaFoldDB" id="A0A176S646"/>
<gene>
    <name evidence="1" type="ORF">THIOM_000610</name>
</gene>
<comment type="caution">
    <text evidence="1">The sequence shown here is derived from an EMBL/GenBank/DDBJ whole genome shotgun (WGS) entry which is preliminary data.</text>
</comment>
<reference evidence="1 2" key="1">
    <citation type="submission" date="2016-05" db="EMBL/GenBank/DDBJ databases">
        <title>Single-cell genome of chain-forming Candidatus Thiomargarita nelsonii and comparison to other large sulfur-oxidizing bacteria.</title>
        <authorList>
            <person name="Winkel M."/>
            <person name="Salman V."/>
            <person name="Woyke T."/>
            <person name="Schulz-Vogt H."/>
            <person name="Richter M."/>
            <person name="Flood B."/>
            <person name="Bailey J."/>
            <person name="Amann R."/>
            <person name="Mussmann M."/>
        </authorList>
    </citation>
    <scope>NUCLEOTIDE SEQUENCE [LARGE SCALE GENOMIC DNA]</scope>
    <source>
        <strain evidence="1 2">THI036</strain>
    </source>
</reference>
<evidence type="ECO:0000313" key="2">
    <source>
        <dbReference type="Proteomes" id="UP000076962"/>
    </source>
</evidence>
<accession>A0A176S646</accession>
<protein>
    <submittedName>
        <fullName evidence="1">Uncharacterized protein</fullName>
    </submittedName>
</protein>
<feature type="non-terminal residue" evidence="1">
    <location>
        <position position="31"/>
    </location>
</feature>
<evidence type="ECO:0000313" key="1">
    <source>
        <dbReference type="EMBL" id="OAD23553.1"/>
    </source>
</evidence>